<dbReference type="OrthoDB" id="10045817at2759"/>
<evidence type="ECO:0000256" key="1">
    <source>
        <dbReference type="ARBA" id="ARBA00015005"/>
    </source>
</evidence>
<comment type="caution">
    <text evidence="7">The sequence shown here is derived from an EMBL/GenBank/DDBJ whole genome shotgun (WGS) entry which is preliminary data.</text>
</comment>
<proteinExistence type="predicted"/>
<keyword evidence="2" id="KW-0597">Phosphoprotein</keyword>
<feature type="compositionally biased region" description="Polar residues" evidence="5">
    <location>
        <begin position="56"/>
        <end position="67"/>
    </location>
</feature>
<evidence type="ECO:0000256" key="3">
    <source>
        <dbReference type="ARBA" id="ARBA00029721"/>
    </source>
</evidence>
<dbReference type="PANTHER" id="PTHR31383">
    <property type="entry name" value="OXIDATIVE STRESS-RESPONSE SERINE-RICH PROTEIN 1"/>
    <property type="match status" value="1"/>
</dbReference>
<sequence length="103" mass="12179">MCRQPWKKKKYCWEWKWEGLKLNRTSDQSLVTEVDNERKWWKNDIVSSQETKEPKAQSSRSGTCSQQALNPPCDVTIDELASYFETLVHIPKKMSSMAEMMYI</sequence>
<keyword evidence="8" id="KW-1185">Reference proteome</keyword>
<dbReference type="Proteomes" id="UP000494106">
    <property type="component" value="Unassembled WGS sequence"/>
</dbReference>
<evidence type="ECO:0000313" key="8">
    <source>
        <dbReference type="Proteomes" id="UP000494106"/>
    </source>
</evidence>
<dbReference type="Proteomes" id="UP000494256">
    <property type="component" value="Unassembled WGS sequence"/>
</dbReference>
<dbReference type="EMBL" id="CADEBD010000745">
    <property type="protein sequence ID" value="CAB3259890.1"/>
    <property type="molecule type" value="Genomic_DNA"/>
</dbReference>
<dbReference type="GO" id="GO:0070301">
    <property type="term" value="P:cellular response to hydrogen peroxide"/>
    <property type="evidence" value="ECO:0007669"/>
    <property type="project" value="TreeGrafter"/>
</dbReference>
<evidence type="ECO:0000256" key="5">
    <source>
        <dbReference type="SAM" id="MobiDB-lite"/>
    </source>
</evidence>
<dbReference type="InterPro" id="IPR008494">
    <property type="entry name" value="DUF776"/>
</dbReference>
<accession>A0A8S1BDC6</accession>
<gene>
    <name evidence="6" type="ORF">APLA_LOCUS13117</name>
    <name evidence="7" type="ORF">APLA_LOCUS16819</name>
</gene>
<organism evidence="7 9">
    <name type="scientific">Arctia plantaginis</name>
    <name type="common">Wood tiger moth</name>
    <name type="synonym">Phalaena plantaginis</name>
    <dbReference type="NCBI Taxonomy" id="874455"/>
    <lineage>
        <taxon>Eukaryota</taxon>
        <taxon>Metazoa</taxon>
        <taxon>Ecdysozoa</taxon>
        <taxon>Arthropoda</taxon>
        <taxon>Hexapoda</taxon>
        <taxon>Insecta</taxon>
        <taxon>Pterygota</taxon>
        <taxon>Neoptera</taxon>
        <taxon>Endopterygota</taxon>
        <taxon>Lepidoptera</taxon>
        <taxon>Glossata</taxon>
        <taxon>Ditrysia</taxon>
        <taxon>Noctuoidea</taxon>
        <taxon>Erebidae</taxon>
        <taxon>Arctiinae</taxon>
        <taxon>Arctia</taxon>
    </lineage>
</organism>
<evidence type="ECO:0000313" key="7">
    <source>
        <dbReference type="EMBL" id="CAB3259890.1"/>
    </source>
</evidence>
<feature type="region of interest" description="Disordered" evidence="5">
    <location>
        <begin position="43"/>
        <end position="67"/>
    </location>
</feature>
<evidence type="ECO:0000313" key="6">
    <source>
        <dbReference type="EMBL" id="CAB3251592.1"/>
    </source>
</evidence>
<name>A0A8S1BDC6_ARCPL</name>
<evidence type="ECO:0000256" key="2">
    <source>
        <dbReference type="ARBA" id="ARBA00022553"/>
    </source>
</evidence>
<dbReference type="PANTHER" id="PTHR31383:SF2">
    <property type="entry name" value="OXIDATIVE STRESS-RESPONSIVE SERINE-RICH PROTEIN 1"/>
    <property type="match status" value="1"/>
</dbReference>
<protein>
    <recommendedName>
        <fullName evidence="1">Oxidative stress-responsive serine-rich protein 1</fullName>
    </recommendedName>
    <alternativeName>
        <fullName evidence="4">Oxidative stress-responsive protein 1</fullName>
    </alternativeName>
    <alternativeName>
        <fullName evidence="3">Peroxide-inducible transcript 1 protein</fullName>
    </alternativeName>
</protein>
<evidence type="ECO:0000313" key="9">
    <source>
        <dbReference type="Proteomes" id="UP000494256"/>
    </source>
</evidence>
<reference evidence="8 9" key="1">
    <citation type="submission" date="2020-04" db="EMBL/GenBank/DDBJ databases">
        <authorList>
            <person name="Wallbank WR R."/>
            <person name="Pardo Diaz C."/>
            <person name="Kozak K."/>
            <person name="Martin S."/>
            <person name="Jiggins C."/>
            <person name="Moest M."/>
            <person name="Warren A I."/>
            <person name="Byers J.R.P. K."/>
            <person name="Montejo-Kovacevich G."/>
            <person name="Yen C E."/>
        </authorList>
    </citation>
    <scope>NUCLEOTIDE SEQUENCE [LARGE SCALE GENOMIC DNA]</scope>
</reference>
<dbReference type="AlphaFoldDB" id="A0A8S1BDC6"/>
<dbReference type="EMBL" id="CADEBC010000550">
    <property type="protein sequence ID" value="CAB3251592.1"/>
    <property type="molecule type" value="Genomic_DNA"/>
</dbReference>
<evidence type="ECO:0000256" key="4">
    <source>
        <dbReference type="ARBA" id="ARBA00031405"/>
    </source>
</evidence>